<reference evidence="2" key="2">
    <citation type="submission" date="2024-06" db="EMBL/GenBank/DDBJ databases">
        <authorList>
            <person name="Plum-Jensen L.E."/>
            <person name="Schramm A."/>
            <person name="Marshall I.P.G."/>
        </authorList>
    </citation>
    <scope>NUCLEOTIDE SEQUENCE</scope>
    <source>
        <strain evidence="2">Rat1</strain>
    </source>
</reference>
<sequence length="347" mass="39525">MAGGYTHITIAQLAIEEAQRQQTRLHHEAIQSLLRWKKFAIIGSIAPDYPYMDFANSNSTEWSNVMHSWGSLDFIRAGIGLVRTIEEQDKREKCLAWLLGFAAHVVADVVIHPLVNIKVGPYEENKIRHRRCEMSQDVYIHPRLNLGLEINRQISTNVNETSDGRWSSRLDENIAEFWVEILEEVYGVRQSPPPFNGNVFSWTFAHLMRLIGMKGHDVSYPHPGARYGGRKSALLPPDPDAWHRAMQVLMQTAENGNLLIPFARHLSADQGLVYPKEADLQYVMAQKTPDGTRMNFDKIVDKTVEHLIDFWSDMSLALQGKASPLDTMPNVNLDTGIDEKNTMTYWS</sequence>
<dbReference type="InterPro" id="IPR029002">
    <property type="entry name" value="PLPC/GPLD1"/>
</dbReference>
<evidence type="ECO:0000259" key="1">
    <source>
        <dbReference type="Pfam" id="PF00882"/>
    </source>
</evidence>
<dbReference type="Pfam" id="PF00882">
    <property type="entry name" value="Zn_dep_PLPC"/>
    <property type="match status" value="1"/>
</dbReference>
<proteinExistence type="predicted"/>
<dbReference type="AlphaFoldDB" id="A0AAU8LUN1"/>
<evidence type="ECO:0000313" key="2">
    <source>
        <dbReference type="EMBL" id="XCN72982.1"/>
    </source>
</evidence>
<accession>A0AAU8LUN1</accession>
<protein>
    <submittedName>
        <fullName evidence="2">Zinc dependent phospholipase C family protein</fullName>
    </submittedName>
</protein>
<feature type="domain" description="Phospholipase C/D" evidence="1">
    <location>
        <begin position="6"/>
        <end position="186"/>
    </location>
</feature>
<organism evidence="2">
    <name type="scientific">Candidatus Electrothrix aestuarii</name>
    <dbReference type="NCBI Taxonomy" id="3062594"/>
    <lineage>
        <taxon>Bacteria</taxon>
        <taxon>Pseudomonadati</taxon>
        <taxon>Thermodesulfobacteriota</taxon>
        <taxon>Desulfobulbia</taxon>
        <taxon>Desulfobulbales</taxon>
        <taxon>Desulfobulbaceae</taxon>
        <taxon>Candidatus Electrothrix</taxon>
    </lineage>
</organism>
<gene>
    <name evidence="2" type="ORF">Q3M24_22355</name>
</gene>
<reference evidence="2" key="1">
    <citation type="journal article" date="2024" name="Syst. Appl. Microbiol.">
        <title>First single-strain enrichments of Electrothrix cable bacteria, description of E. aestuarii sp. nov. and E. rattekaaiensis sp. nov., and proposal of a cable bacteria taxonomy following the rules of the SeqCode.</title>
        <authorList>
            <person name="Plum-Jensen L.E."/>
            <person name="Schramm A."/>
            <person name="Marshall I.P.G."/>
        </authorList>
    </citation>
    <scope>NUCLEOTIDE SEQUENCE</scope>
    <source>
        <strain evidence="2">Rat1</strain>
    </source>
</reference>
<dbReference type="KEGG" id="eaj:Q3M24_22355"/>
<name>A0AAU8LUN1_9BACT</name>
<dbReference type="EMBL" id="CP159373">
    <property type="protein sequence ID" value="XCN72982.1"/>
    <property type="molecule type" value="Genomic_DNA"/>
</dbReference>